<name>A0ACB5R8W9_9CLOT</name>
<comment type="caution">
    <text evidence="1">The sequence shown here is derived from an EMBL/GenBank/DDBJ whole genome shotgun (WGS) entry which is preliminary data.</text>
</comment>
<dbReference type="Proteomes" id="UP001058074">
    <property type="component" value="Unassembled WGS sequence"/>
</dbReference>
<reference evidence="1" key="1">
    <citation type="journal article" date="2025" name="Int. J. Syst. Evol. Microbiol.">
        <title>Inconstantimicrobium mannanitabidum sp. nov., a novel member of the family Clostridiaceae isolated from anoxic soil under the treatment of reductive soil disinfestation.</title>
        <authorList>
            <person name="Ueki A."/>
            <person name="Tonouchi A."/>
            <person name="Honma S."/>
            <person name="Kaku N."/>
            <person name="Ueki K."/>
        </authorList>
    </citation>
    <scope>NUCLEOTIDE SEQUENCE</scope>
    <source>
        <strain evidence="1">TW13</strain>
    </source>
</reference>
<proteinExistence type="predicted"/>
<gene>
    <name evidence="1" type="ORF">rsdtw13_07370</name>
</gene>
<accession>A0ACB5R8W9</accession>
<keyword evidence="1" id="KW-0378">Hydrolase</keyword>
<evidence type="ECO:0000313" key="1">
    <source>
        <dbReference type="EMBL" id="GKX65479.1"/>
    </source>
</evidence>
<sequence length="340" mass="38879">MKIFIRADGGNFIGLGHIMRMLVLAEEFSKKHEVIFLCRIAKIQEKYKAGIDKIQEGGFKVLKISEDDVVNDIIKLQIQHKAKLLITDSYEVNEEYFVKLKPYFDLTCYVDDVNKGKMDVDFIINQNMYAPNMDYFNNINSKTKLFLGTTFCMLRKEFRETYNKKEIRKKVKHILLTLGGMDKDFNTVKILNQISECSQTIHVVIGKAFQESIKIELKQIAEKKHNIILHEDANMSQLMIECDIAIAACGSTLYELCAMRVPTIGIVVAENQELLADIMKGQGVIIDAINSDELENCNIKALLMEAIQNNELRMNIIEKQKVLVNVNGVSKLVREIEGLF</sequence>
<protein>
    <submittedName>
        <fullName evidence="1">UDP-2,4-diacetamido-2,4, 6-trideoxy-beta-L-altropyranose hydrolase</fullName>
    </submittedName>
</protein>
<dbReference type="EMBL" id="BROD01000001">
    <property type="protein sequence ID" value="GKX65479.1"/>
    <property type="molecule type" value="Genomic_DNA"/>
</dbReference>
<keyword evidence="2" id="KW-1185">Reference proteome</keyword>
<organism evidence="1 2">
    <name type="scientific">Inconstantimicrobium mannanitabidum</name>
    <dbReference type="NCBI Taxonomy" id="1604901"/>
    <lineage>
        <taxon>Bacteria</taxon>
        <taxon>Bacillati</taxon>
        <taxon>Bacillota</taxon>
        <taxon>Clostridia</taxon>
        <taxon>Eubacteriales</taxon>
        <taxon>Clostridiaceae</taxon>
        <taxon>Inconstantimicrobium</taxon>
    </lineage>
</organism>
<evidence type="ECO:0000313" key="2">
    <source>
        <dbReference type="Proteomes" id="UP001058074"/>
    </source>
</evidence>